<dbReference type="InterPro" id="IPR013744">
    <property type="entry name" value="SidJ"/>
</dbReference>
<dbReference type="InterPro" id="IPR029058">
    <property type="entry name" value="AB_hydrolase_fold"/>
</dbReference>
<organism evidence="1 2">
    <name type="scientific">Candidatus Sungbacteria bacterium RIFCSPHIGHO2_02_FULL_52_23</name>
    <dbReference type="NCBI Taxonomy" id="1802274"/>
    <lineage>
        <taxon>Bacteria</taxon>
        <taxon>Candidatus Sungiibacteriota</taxon>
    </lineage>
</organism>
<dbReference type="Pfam" id="PF08538">
    <property type="entry name" value="DUF1749"/>
    <property type="match status" value="1"/>
</dbReference>
<comment type="caution">
    <text evidence="1">The sequence shown here is derived from an EMBL/GenBank/DDBJ whole genome shotgun (WGS) entry which is preliminary data.</text>
</comment>
<gene>
    <name evidence="1" type="ORF">A3J58_02140</name>
</gene>
<dbReference type="SUPFAM" id="SSF53474">
    <property type="entry name" value="alpha/beta-Hydrolases"/>
    <property type="match status" value="1"/>
</dbReference>
<reference evidence="1 2" key="1">
    <citation type="journal article" date="2016" name="Nat. Commun.">
        <title>Thousands of microbial genomes shed light on interconnected biogeochemical processes in an aquifer system.</title>
        <authorList>
            <person name="Anantharaman K."/>
            <person name="Brown C.T."/>
            <person name="Hug L.A."/>
            <person name="Sharon I."/>
            <person name="Castelle C.J."/>
            <person name="Probst A.J."/>
            <person name="Thomas B.C."/>
            <person name="Singh A."/>
            <person name="Wilkins M.J."/>
            <person name="Karaoz U."/>
            <person name="Brodie E.L."/>
            <person name="Williams K.H."/>
            <person name="Hubbard S.S."/>
            <person name="Banfield J.F."/>
        </authorList>
    </citation>
    <scope>NUCLEOTIDE SEQUENCE [LARGE SCALE GENOMIC DNA]</scope>
</reference>
<protein>
    <recommendedName>
        <fullName evidence="3">Serine aminopeptidase S33 domain-containing protein</fullName>
    </recommendedName>
</protein>
<name>A0A1G2KU83_9BACT</name>
<proteinExistence type="predicted"/>
<sequence length="292" mass="32109">MRNSSIMIPVLLTRIKTSDGVALEGIAVLPKKSSGTALIWLHGLNSRFSSGQILVKEFSEQCRKKGIAYFKFNTRGHDAAGGSVAKSKKLTGGGFEKFEECVFDIRAMAAFAQKLGYRRIILAGHSTGANKALFYMSRTRDPRVKHLILIAPVSDRSGASKVHGAAWHKKGLAIAHALKKKRAAYMPPEYGIMSPDRFISLYSAGGREDVFPYDRADARWDALASIRTPLAVIVAERDEYLDRPARGIIAAFERHAQWTKSFSGIIIKSANHGFRGKEKELTEAMIGEVSGL</sequence>
<evidence type="ECO:0000313" key="1">
    <source>
        <dbReference type="EMBL" id="OHA02997.1"/>
    </source>
</evidence>
<dbReference type="AlphaFoldDB" id="A0A1G2KU83"/>
<dbReference type="PANTHER" id="PTHR31591">
    <property type="entry name" value="UPF0613 PROTEIN PB24D3.06C"/>
    <property type="match status" value="1"/>
</dbReference>
<accession>A0A1G2KU83</accession>
<evidence type="ECO:0008006" key="3">
    <source>
        <dbReference type="Google" id="ProtNLM"/>
    </source>
</evidence>
<dbReference type="Gene3D" id="3.40.50.1820">
    <property type="entry name" value="alpha/beta hydrolase"/>
    <property type="match status" value="1"/>
</dbReference>
<evidence type="ECO:0000313" key="2">
    <source>
        <dbReference type="Proteomes" id="UP000178510"/>
    </source>
</evidence>
<dbReference type="EMBL" id="MHQM01000034">
    <property type="protein sequence ID" value="OHA02997.1"/>
    <property type="molecule type" value="Genomic_DNA"/>
</dbReference>
<dbReference type="PANTHER" id="PTHR31591:SF1">
    <property type="entry name" value="UPF0613 PROTEIN PB24D3.06C"/>
    <property type="match status" value="1"/>
</dbReference>
<dbReference type="STRING" id="1802274.A3J58_02140"/>
<dbReference type="Proteomes" id="UP000178510">
    <property type="component" value="Unassembled WGS sequence"/>
</dbReference>